<gene>
    <name evidence="2" type="ORF">BN9_093180</name>
</gene>
<dbReference type="Gene3D" id="3.40.33.10">
    <property type="entry name" value="CAP"/>
    <property type="match status" value="1"/>
</dbReference>
<dbReference type="OrthoDB" id="337038at2759"/>
<dbReference type="EMBL" id="CAIX01000212">
    <property type="protein sequence ID" value="CCI48245.1"/>
    <property type="molecule type" value="Genomic_DNA"/>
</dbReference>
<accession>A0A024GNX2</accession>
<feature type="compositionally biased region" description="Polar residues" evidence="1">
    <location>
        <begin position="182"/>
        <end position="192"/>
    </location>
</feature>
<sequence length="233" mass="26162">MKSSNWIAYFMFAAQTFFPITYGKTALSRRKTSELCLDLHHTSRGLLNANQLSWNKQSRIQSKRIVKDVARHRASEKDILTVQGLQQSCAIFPFESWDGIRNKFASDIQQIKAMSSDWTYTTEVAQQYESVSMAIWWSHNQVGCATRHHLMACCYDTQGNYLNQKIIIGNPVSNSYIQSGVPTTTPESNGNVNKNGGDGISNNSGGMVVTPAQPKVEPKKTGFWASLNPLNWF</sequence>
<organism evidence="2 3">
    <name type="scientific">Albugo candida</name>
    <dbReference type="NCBI Taxonomy" id="65357"/>
    <lineage>
        <taxon>Eukaryota</taxon>
        <taxon>Sar</taxon>
        <taxon>Stramenopiles</taxon>
        <taxon>Oomycota</taxon>
        <taxon>Peronosporomycetes</taxon>
        <taxon>Albuginales</taxon>
        <taxon>Albuginaceae</taxon>
        <taxon>Albugo</taxon>
    </lineage>
</organism>
<dbReference type="InterPro" id="IPR035940">
    <property type="entry name" value="CAP_sf"/>
</dbReference>
<feature type="region of interest" description="Disordered" evidence="1">
    <location>
        <begin position="182"/>
        <end position="202"/>
    </location>
</feature>
<evidence type="ECO:0000256" key="1">
    <source>
        <dbReference type="SAM" id="MobiDB-lite"/>
    </source>
</evidence>
<keyword evidence="3" id="KW-1185">Reference proteome</keyword>
<protein>
    <submittedName>
        <fullName evidence="2">Uncharacterized protein</fullName>
    </submittedName>
</protein>
<dbReference type="SUPFAM" id="SSF55797">
    <property type="entry name" value="PR-1-like"/>
    <property type="match status" value="1"/>
</dbReference>
<dbReference type="AlphaFoldDB" id="A0A024GNX2"/>
<dbReference type="InParanoid" id="A0A024GNX2"/>
<reference evidence="2 3" key="1">
    <citation type="submission" date="2012-05" db="EMBL/GenBank/DDBJ databases">
        <title>Recombination and specialization in a pathogen metapopulation.</title>
        <authorList>
            <person name="Gardiner A."/>
            <person name="Kemen E."/>
            <person name="Schultz-Larsen T."/>
            <person name="MacLean D."/>
            <person name="Van Oosterhout C."/>
            <person name="Jones J.D.G."/>
        </authorList>
    </citation>
    <scope>NUCLEOTIDE SEQUENCE [LARGE SCALE GENOMIC DNA]</scope>
    <source>
        <strain evidence="2 3">Ac Nc2</strain>
    </source>
</reference>
<evidence type="ECO:0000313" key="2">
    <source>
        <dbReference type="EMBL" id="CCI48245.1"/>
    </source>
</evidence>
<proteinExistence type="predicted"/>
<name>A0A024GNX2_9STRA</name>
<comment type="caution">
    <text evidence="2">The sequence shown here is derived from an EMBL/GenBank/DDBJ whole genome shotgun (WGS) entry which is preliminary data.</text>
</comment>
<dbReference type="Proteomes" id="UP000053237">
    <property type="component" value="Unassembled WGS sequence"/>
</dbReference>
<evidence type="ECO:0000313" key="3">
    <source>
        <dbReference type="Proteomes" id="UP000053237"/>
    </source>
</evidence>